<evidence type="ECO:0000313" key="5">
    <source>
        <dbReference type="EMBL" id="VBB84868.1"/>
    </source>
</evidence>
<dbReference type="Proteomes" id="UP000280685">
    <property type="component" value="Chromosome 6"/>
</dbReference>
<dbReference type="PANTHER" id="PTHR24305:SF152">
    <property type="entry name" value="P450, PUTATIVE (EUROFUNG)-RELATED"/>
    <property type="match status" value="1"/>
</dbReference>
<dbReference type="EMBL" id="LR026969">
    <property type="protein sequence ID" value="VBB84868.1"/>
    <property type="molecule type" value="Genomic_DNA"/>
</dbReference>
<sequence length="552" mass="61409">MLPDLQVPRLMLIMNATSIGVAPEGHVFAPFPMHSLITALIAVLIIHRILLIIQRIYFHPLSSFPGPKLAAATSLYETWHALFSCSPLSWPEHQRFVLHPKYGPVVRIRPNALHISDPDAFRDVHKVGSKFTKAKYFYVPFRLSNALFGSTDPDFHRKRRSLIAPMFAKGEVIKLYEGLVKGKREMMVGNIRSFLERGSSVVNMKNALAGLVVDVAAEAICQTSYGYVCLIWVVQKPAYAYRAPALLKTDTLEAHPLTISVDMLAQSWTIVKYFPPVVPILEVVPQSIMTKLIPAATGQAIIRNTTAVEVFRIMNEQKRPAEKSRSKESSIIARLLDSLDSNTVIAEGYTILGAALHTTLWSLTRTAYFLGAYPAVQNKLFSELKAAFPDKGSDITNASLEALPYFSALMKESLRLAHAIPGAMPRDTPAQGAVLCGYDIPGGTVVETDNYHVHHNEKIFPDPERFEPERWLPGGSSRGMEKYLVPFGMGNMMCVGYTLANLNLNHAVAGVVRNFKLDLTEPLRNQGFPFVMNWVSVYRGPSLDFVVDERDS</sequence>
<dbReference type="InterPro" id="IPR001128">
    <property type="entry name" value="Cyt_P450"/>
</dbReference>
<name>A0ABY6SJ00_PODCO</name>
<dbReference type="SUPFAM" id="SSF48264">
    <property type="entry name" value="Cytochrome P450"/>
    <property type="match status" value="1"/>
</dbReference>
<dbReference type="PRINTS" id="PR00385">
    <property type="entry name" value="P450"/>
</dbReference>
<feature type="transmembrane region" description="Helical" evidence="4">
    <location>
        <begin position="33"/>
        <end position="53"/>
    </location>
</feature>
<keyword evidence="1" id="KW-0349">Heme</keyword>
<reference evidence="5" key="1">
    <citation type="submission" date="2018-02" db="EMBL/GenBank/DDBJ databases">
        <authorList>
            <person name="Silar P."/>
        </authorList>
    </citation>
    <scope>NUCLEOTIDE SEQUENCE [LARGE SCALE GENOMIC DNA]</scope>
    <source>
        <strain evidence="5">T</strain>
    </source>
</reference>
<evidence type="ECO:0000313" key="6">
    <source>
        <dbReference type="Proteomes" id="UP000280685"/>
    </source>
</evidence>
<accession>A0ABY6SJ00</accession>
<keyword evidence="4" id="KW-0812">Transmembrane</keyword>
<evidence type="ECO:0000256" key="2">
    <source>
        <dbReference type="ARBA" id="ARBA00022723"/>
    </source>
</evidence>
<dbReference type="Gene3D" id="1.10.630.10">
    <property type="entry name" value="Cytochrome P450"/>
    <property type="match status" value="1"/>
</dbReference>
<keyword evidence="3" id="KW-0408">Iron</keyword>
<protein>
    <submittedName>
        <fullName evidence="5">Cytochrome P450</fullName>
    </submittedName>
</protein>
<evidence type="ECO:0000256" key="4">
    <source>
        <dbReference type="SAM" id="Phobius"/>
    </source>
</evidence>
<gene>
    <name evidence="5" type="ORF">PODCO_611120</name>
</gene>
<evidence type="ECO:0000256" key="1">
    <source>
        <dbReference type="ARBA" id="ARBA00022617"/>
    </source>
</evidence>
<dbReference type="InterPro" id="IPR036396">
    <property type="entry name" value="Cyt_P450_sf"/>
</dbReference>
<keyword evidence="4" id="KW-1133">Transmembrane helix</keyword>
<dbReference type="PANTHER" id="PTHR24305">
    <property type="entry name" value="CYTOCHROME P450"/>
    <property type="match status" value="1"/>
</dbReference>
<dbReference type="PRINTS" id="PR00463">
    <property type="entry name" value="EP450I"/>
</dbReference>
<proteinExistence type="predicted"/>
<keyword evidence="4" id="KW-0472">Membrane</keyword>
<keyword evidence="6" id="KW-1185">Reference proteome</keyword>
<dbReference type="InterPro" id="IPR050121">
    <property type="entry name" value="Cytochrome_P450_monoxygenase"/>
</dbReference>
<keyword evidence="2" id="KW-0479">Metal-binding</keyword>
<evidence type="ECO:0000256" key="3">
    <source>
        <dbReference type="ARBA" id="ARBA00023004"/>
    </source>
</evidence>
<dbReference type="CDD" id="cd11062">
    <property type="entry name" value="CYP58-like"/>
    <property type="match status" value="1"/>
</dbReference>
<organism evidence="5 6">
    <name type="scientific">Podospora comata</name>
    <dbReference type="NCBI Taxonomy" id="48703"/>
    <lineage>
        <taxon>Eukaryota</taxon>
        <taxon>Fungi</taxon>
        <taxon>Dikarya</taxon>
        <taxon>Ascomycota</taxon>
        <taxon>Pezizomycotina</taxon>
        <taxon>Sordariomycetes</taxon>
        <taxon>Sordariomycetidae</taxon>
        <taxon>Sordariales</taxon>
        <taxon>Podosporaceae</taxon>
        <taxon>Podospora</taxon>
    </lineage>
</organism>
<dbReference type="Pfam" id="PF00067">
    <property type="entry name" value="p450"/>
    <property type="match status" value="1"/>
</dbReference>
<dbReference type="InterPro" id="IPR002401">
    <property type="entry name" value="Cyt_P450_E_grp-I"/>
</dbReference>